<sequence>MALVIAPVLILVPVVGFVPPAVAAVGLWLGCRALRRSHGDRSLSVVGVAASATVLALTGFVALMWALSVVNPAVGQYTELHQALRDAMGRLLGS</sequence>
<dbReference type="Proteomes" id="UP001157126">
    <property type="component" value="Unassembled WGS sequence"/>
</dbReference>
<organism evidence="2 3">
    <name type="scientific">Mobilicoccus caccae</name>
    <dbReference type="NCBI Taxonomy" id="1859295"/>
    <lineage>
        <taxon>Bacteria</taxon>
        <taxon>Bacillati</taxon>
        <taxon>Actinomycetota</taxon>
        <taxon>Actinomycetes</taxon>
        <taxon>Micrococcales</taxon>
        <taxon>Dermatophilaceae</taxon>
        <taxon>Mobilicoccus</taxon>
    </lineage>
</organism>
<comment type="caution">
    <text evidence="2">The sequence shown here is derived from an EMBL/GenBank/DDBJ whole genome shotgun (WGS) entry which is preliminary data.</text>
</comment>
<feature type="transmembrane region" description="Helical" evidence="1">
    <location>
        <begin position="6"/>
        <end position="31"/>
    </location>
</feature>
<keyword evidence="3" id="KW-1185">Reference proteome</keyword>
<proteinExistence type="predicted"/>
<feature type="transmembrane region" description="Helical" evidence="1">
    <location>
        <begin position="43"/>
        <end position="67"/>
    </location>
</feature>
<reference evidence="3" key="1">
    <citation type="journal article" date="2019" name="Int. J. Syst. Evol. Microbiol.">
        <title>The Global Catalogue of Microorganisms (GCM) 10K type strain sequencing project: providing services to taxonomists for standard genome sequencing and annotation.</title>
        <authorList>
            <consortium name="The Broad Institute Genomics Platform"/>
            <consortium name="The Broad Institute Genome Sequencing Center for Infectious Disease"/>
            <person name="Wu L."/>
            <person name="Ma J."/>
        </authorList>
    </citation>
    <scope>NUCLEOTIDE SEQUENCE [LARGE SCALE GENOMIC DNA]</scope>
    <source>
        <strain evidence="3">NBRC 113072</strain>
    </source>
</reference>
<name>A0ABQ6IUX6_9MICO</name>
<keyword evidence="1" id="KW-0472">Membrane</keyword>
<dbReference type="EMBL" id="BSUO01000001">
    <property type="protein sequence ID" value="GMA41735.1"/>
    <property type="molecule type" value="Genomic_DNA"/>
</dbReference>
<accession>A0ABQ6IUX6</accession>
<evidence type="ECO:0000256" key="1">
    <source>
        <dbReference type="SAM" id="Phobius"/>
    </source>
</evidence>
<evidence type="ECO:0000313" key="3">
    <source>
        <dbReference type="Proteomes" id="UP001157126"/>
    </source>
</evidence>
<protein>
    <recommendedName>
        <fullName evidence="4">DUF4190 domain-containing protein</fullName>
    </recommendedName>
</protein>
<keyword evidence="1" id="KW-1133">Transmembrane helix</keyword>
<evidence type="ECO:0000313" key="2">
    <source>
        <dbReference type="EMBL" id="GMA41735.1"/>
    </source>
</evidence>
<keyword evidence="1" id="KW-0812">Transmembrane</keyword>
<dbReference type="RefSeq" id="WP_284305257.1">
    <property type="nucleotide sequence ID" value="NZ_BSUO01000001.1"/>
</dbReference>
<evidence type="ECO:0008006" key="4">
    <source>
        <dbReference type="Google" id="ProtNLM"/>
    </source>
</evidence>
<gene>
    <name evidence="2" type="ORF">GCM10025883_37800</name>
</gene>